<dbReference type="PROSITE" id="PS50253">
    <property type="entry name" value="COX3"/>
    <property type="match status" value="1"/>
</dbReference>
<dbReference type="SUPFAM" id="SSF81452">
    <property type="entry name" value="Cytochrome c oxidase subunit III-like"/>
    <property type="match status" value="1"/>
</dbReference>
<evidence type="ECO:0000256" key="4">
    <source>
        <dbReference type="ARBA" id="ARBA00022989"/>
    </source>
</evidence>
<evidence type="ECO:0000313" key="10">
    <source>
        <dbReference type="Proteomes" id="UP000316429"/>
    </source>
</evidence>
<feature type="domain" description="Heme-copper oxidase subunit III family profile" evidence="8">
    <location>
        <begin position="74"/>
        <end position="237"/>
    </location>
</feature>
<comment type="caution">
    <text evidence="9">The sequence shown here is derived from an EMBL/GenBank/DDBJ whole genome shotgun (WGS) entry which is preliminary data.</text>
</comment>
<sequence>MMTGVATMSPICASVMAVFLPFRMHFARSFRSLLCAPTKRNRDRRSKTDPTKGDATMALETSLGNETKDDQLLLWILVWSELIAFGILILGFLVVSTYQIEAFDLARLHLRPGIAGANTLILLLSGYFVALAVRHRDDLSAVKRPLRLAAALGLCFVAVKLFEYGGELRFTTDATLGSFFELYFMITGFHLFHVFFGALALLLVAWRPAHENVRLVATLWHVIDLVWLVIFPILYLA</sequence>
<evidence type="ECO:0000256" key="7">
    <source>
        <dbReference type="SAM" id="Phobius"/>
    </source>
</evidence>
<keyword evidence="4 7" id="KW-1133">Transmembrane helix</keyword>
<dbReference type="GO" id="GO:0005886">
    <property type="term" value="C:plasma membrane"/>
    <property type="evidence" value="ECO:0007669"/>
    <property type="project" value="UniProtKB-SubCell"/>
</dbReference>
<reference evidence="9 10" key="1">
    <citation type="submission" date="2019-06" db="EMBL/GenBank/DDBJ databases">
        <title>Rhizobium sp. CL12 isolated from roots of soybean.</title>
        <authorList>
            <person name="Wang C."/>
        </authorList>
    </citation>
    <scope>NUCLEOTIDE SEQUENCE [LARGE SCALE GENOMIC DNA]</scope>
    <source>
        <strain evidence="9 10">CL12</strain>
    </source>
</reference>
<dbReference type="Gene3D" id="1.20.120.80">
    <property type="entry name" value="Cytochrome c oxidase, subunit III, four-helix bundle"/>
    <property type="match status" value="1"/>
</dbReference>
<dbReference type="GO" id="GO:0004129">
    <property type="term" value="F:cytochrome-c oxidase activity"/>
    <property type="evidence" value="ECO:0007669"/>
    <property type="project" value="InterPro"/>
</dbReference>
<dbReference type="InterPro" id="IPR035973">
    <property type="entry name" value="Cyt_c_oxidase_su3-like_sf"/>
</dbReference>
<comment type="subcellular location">
    <subcellularLocation>
        <location evidence="6">Cell membrane</location>
        <topology evidence="6">Multi-pass membrane protein</topology>
    </subcellularLocation>
    <subcellularLocation>
        <location evidence="1">Membrane</location>
        <topology evidence="1">Multi-pass membrane protein</topology>
    </subcellularLocation>
</comment>
<dbReference type="PANTHER" id="PTHR11403:SF6">
    <property type="entry name" value="NITRIC OXIDE REDUCTASE SUBUNIT E"/>
    <property type="match status" value="1"/>
</dbReference>
<dbReference type="InterPro" id="IPR000298">
    <property type="entry name" value="Cyt_c_oxidase-like_su3"/>
</dbReference>
<proteinExistence type="inferred from homology"/>
<evidence type="ECO:0000256" key="5">
    <source>
        <dbReference type="ARBA" id="ARBA00023136"/>
    </source>
</evidence>
<evidence type="ECO:0000256" key="6">
    <source>
        <dbReference type="RuleBase" id="RU003376"/>
    </source>
</evidence>
<dbReference type="Pfam" id="PF00510">
    <property type="entry name" value="COX3"/>
    <property type="match status" value="1"/>
</dbReference>
<evidence type="ECO:0000256" key="2">
    <source>
        <dbReference type="ARBA" id="ARBA00010581"/>
    </source>
</evidence>
<dbReference type="AlphaFoldDB" id="A0A504U4N6"/>
<evidence type="ECO:0000256" key="1">
    <source>
        <dbReference type="ARBA" id="ARBA00004141"/>
    </source>
</evidence>
<dbReference type="InterPro" id="IPR024791">
    <property type="entry name" value="Cyt_c/ubiquinol_Oxase_su3"/>
</dbReference>
<dbReference type="InterPro" id="IPR013833">
    <property type="entry name" value="Cyt_c_oxidase_su3_a-hlx"/>
</dbReference>
<evidence type="ECO:0000256" key="3">
    <source>
        <dbReference type="ARBA" id="ARBA00022692"/>
    </source>
</evidence>
<feature type="transmembrane region" description="Helical" evidence="7">
    <location>
        <begin position="182"/>
        <end position="206"/>
    </location>
</feature>
<evidence type="ECO:0000259" key="8">
    <source>
        <dbReference type="PROSITE" id="PS50253"/>
    </source>
</evidence>
<feature type="transmembrane region" description="Helical" evidence="7">
    <location>
        <begin position="114"/>
        <end position="133"/>
    </location>
</feature>
<protein>
    <submittedName>
        <fullName evidence="9">Cytochrome c oxidase subunit 3 family protein</fullName>
    </submittedName>
</protein>
<dbReference type="OrthoDB" id="9810850at2"/>
<comment type="similarity">
    <text evidence="2 6">Belongs to the cytochrome c oxidase subunit 3 family.</text>
</comment>
<feature type="transmembrane region" description="Helical" evidence="7">
    <location>
        <begin position="72"/>
        <end position="94"/>
    </location>
</feature>
<feature type="transmembrane region" description="Helical" evidence="7">
    <location>
        <begin position="6"/>
        <end position="22"/>
    </location>
</feature>
<gene>
    <name evidence="9" type="ORF">FJQ55_03360</name>
</gene>
<keyword evidence="10" id="KW-1185">Reference proteome</keyword>
<name>A0A504U4N6_9HYPH</name>
<dbReference type="Proteomes" id="UP000316429">
    <property type="component" value="Unassembled WGS sequence"/>
</dbReference>
<keyword evidence="5 7" id="KW-0472">Membrane</keyword>
<organism evidence="9 10">
    <name type="scientific">Rhizobium glycinendophyticum</name>
    <dbReference type="NCBI Taxonomy" id="2589807"/>
    <lineage>
        <taxon>Bacteria</taxon>
        <taxon>Pseudomonadati</taxon>
        <taxon>Pseudomonadota</taxon>
        <taxon>Alphaproteobacteria</taxon>
        <taxon>Hyphomicrobiales</taxon>
        <taxon>Rhizobiaceae</taxon>
        <taxon>Rhizobium/Agrobacterium group</taxon>
        <taxon>Rhizobium</taxon>
    </lineage>
</organism>
<accession>A0A504U4N6</accession>
<keyword evidence="3 6" id="KW-0812">Transmembrane</keyword>
<dbReference type="PANTHER" id="PTHR11403">
    <property type="entry name" value="CYTOCHROME C OXIDASE SUBUNIT III"/>
    <property type="match status" value="1"/>
</dbReference>
<dbReference type="EMBL" id="VFYP01000001">
    <property type="protein sequence ID" value="TPP09928.1"/>
    <property type="molecule type" value="Genomic_DNA"/>
</dbReference>
<feature type="transmembrane region" description="Helical" evidence="7">
    <location>
        <begin position="145"/>
        <end position="162"/>
    </location>
</feature>
<evidence type="ECO:0000313" key="9">
    <source>
        <dbReference type="EMBL" id="TPP09928.1"/>
    </source>
</evidence>
<dbReference type="GO" id="GO:0019646">
    <property type="term" value="P:aerobic electron transport chain"/>
    <property type="evidence" value="ECO:0007669"/>
    <property type="project" value="InterPro"/>
</dbReference>
<feature type="transmembrane region" description="Helical" evidence="7">
    <location>
        <begin position="218"/>
        <end position="236"/>
    </location>
</feature>